<dbReference type="SUPFAM" id="SSF52540">
    <property type="entry name" value="P-loop containing nucleoside triphosphate hydrolases"/>
    <property type="match status" value="1"/>
</dbReference>
<keyword evidence="3" id="KW-1185">Reference proteome</keyword>
<dbReference type="PANTHER" id="PTHR43384:SF11">
    <property type="entry name" value="SEPTUM SITE DETERMINING PROTEIN"/>
    <property type="match status" value="1"/>
</dbReference>
<dbReference type="InterPro" id="IPR050625">
    <property type="entry name" value="ParA/MinD_ATPase"/>
</dbReference>
<dbReference type="InterPro" id="IPR059050">
    <property type="entry name" value="Rv3660c_N"/>
</dbReference>
<feature type="domain" description="Rv3660c-like CheY-like N-terminal" evidence="1">
    <location>
        <begin position="12"/>
        <end position="124"/>
    </location>
</feature>
<dbReference type="Proteomes" id="UP000074382">
    <property type="component" value="Unassembled WGS sequence"/>
</dbReference>
<dbReference type="InterPro" id="IPR027417">
    <property type="entry name" value="P-loop_NTPase"/>
</dbReference>
<accession>A0A147KGP7</accession>
<sequence length="365" mass="37751">MPSAESARPLVVTDDTVLLDDLLRLAAAADTEVTAVSSAARTGRYWSEAPLVVVGADLVGALADAEPPRHPNVVVVGRAPLPCAVPDVGVYADAIRIGARDVLTLPDAEQQMVELLTEPAEHAAGEAPVVAVVGGRGGAGASLLAVALALAGRRARLRTALLDADPLGGGLDLLLGAEHAPGSRWEEFSDRQGRMVWSALRDTLPHAHGIPVVTWNARRPCTPVPPAAMRTVLGAAARGCQLLVADLPRALDAAAAEVLRRATVTLLVLPADVYSVVAAERLVPLLRESVADLRLVVRGASPDGLSAQTVAAVLGLPLEGELADEPGLDRLLERGDTPANRPRSPLASFGDAFVARLCSAPVLPA</sequence>
<dbReference type="Pfam" id="PF26563">
    <property type="entry name" value="Rv3660c_N"/>
    <property type="match status" value="1"/>
</dbReference>
<dbReference type="AlphaFoldDB" id="A0A147KGP7"/>
<dbReference type="GO" id="GO:0016887">
    <property type="term" value="F:ATP hydrolysis activity"/>
    <property type="evidence" value="ECO:0007669"/>
    <property type="project" value="TreeGrafter"/>
</dbReference>
<dbReference type="STRING" id="665004.AC529_11895"/>
<evidence type="ECO:0000259" key="1">
    <source>
        <dbReference type="Pfam" id="PF26563"/>
    </source>
</evidence>
<dbReference type="GO" id="GO:0005524">
    <property type="term" value="F:ATP binding"/>
    <property type="evidence" value="ECO:0007669"/>
    <property type="project" value="TreeGrafter"/>
</dbReference>
<dbReference type="GO" id="GO:0009898">
    <property type="term" value="C:cytoplasmic side of plasma membrane"/>
    <property type="evidence" value="ECO:0007669"/>
    <property type="project" value="TreeGrafter"/>
</dbReference>
<gene>
    <name evidence="2" type="ORF">AC529_11895</name>
</gene>
<dbReference type="InterPro" id="IPR022521">
    <property type="entry name" value="Rv3660c"/>
</dbReference>
<dbReference type="NCBIfam" id="TIGR03815">
    <property type="entry name" value="CpaE_hom_Actino"/>
    <property type="match status" value="1"/>
</dbReference>
<evidence type="ECO:0000313" key="2">
    <source>
        <dbReference type="EMBL" id="KUP96461.1"/>
    </source>
</evidence>
<name>A0A147KGP7_THECS</name>
<dbReference type="GO" id="GO:0005829">
    <property type="term" value="C:cytosol"/>
    <property type="evidence" value="ECO:0007669"/>
    <property type="project" value="TreeGrafter"/>
</dbReference>
<dbReference type="Gene3D" id="3.40.50.300">
    <property type="entry name" value="P-loop containing nucleotide triphosphate hydrolases"/>
    <property type="match status" value="1"/>
</dbReference>
<dbReference type="RefSeq" id="WP_068753904.1">
    <property type="nucleotide sequence ID" value="NZ_KQ950180.1"/>
</dbReference>
<evidence type="ECO:0000313" key="3">
    <source>
        <dbReference type="Proteomes" id="UP000074382"/>
    </source>
</evidence>
<dbReference type="OrthoDB" id="3252838at2"/>
<protein>
    <submittedName>
        <fullName evidence="2">Septum site determining protein</fullName>
    </submittedName>
</protein>
<dbReference type="PATRIC" id="fig|665004.4.peg.1079"/>
<dbReference type="EMBL" id="LGEM01000089">
    <property type="protein sequence ID" value="KUP96461.1"/>
    <property type="molecule type" value="Genomic_DNA"/>
</dbReference>
<comment type="caution">
    <text evidence="2">The sequence shown here is derived from an EMBL/GenBank/DDBJ whole genome shotgun (WGS) entry which is preliminary data.</text>
</comment>
<reference evidence="3" key="1">
    <citation type="journal article" date="2017" name="Acta Aliment.">
        <title>Plant polysaccharide degrading enzyme system of Thermpbifida cellulosilytica TB100 revealed by de novo genome project data.</title>
        <authorList>
            <person name="Toth A."/>
            <person name="Baka E."/>
            <person name="Luzics S."/>
            <person name="Bata-Vidacs I."/>
            <person name="Nagy I."/>
            <person name="Balint B."/>
            <person name="Herceg R."/>
            <person name="Olasz F."/>
            <person name="Wilk T."/>
            <person name="Nagy T."/>
            <person name="Kriszt B."/>
            <person name="Nagy I."/>
            <person name="Kukolya J."/>
        </authorList>
    </citation>
    <scope>NUCLEOTIDE SEQUENCE [LARGE SCALE GENOMIC DNA]</scope>
    <source>
        <strain evidence="3">TB100</strain>
    </source>
</reference>
<organism evidence="2 3">
    <name type="scientific">Thermobifida cellulosilytica TB100</name>
    <dbReference type="NCBI Taxonomy" id="665004"/>
    <lineage>
        <taxon>Bacteria</taxon>
        <taxon>Bacillati</taxon>
        <taxon>Actinomycetota</taxon>
        <taxon>Actinomycetes</taxon>
        <taxon>Streptosporangiales</taxon>
        <taxon>Nocardiopsidaceae</taxon>
        <taxon>Thermobifida</taxon>
    </lineage>
</organism>
<dbReference type="PANTHER" id="PTHR43384">
    <property type="entry name" value="SEPTUM SITE-DETERMINING PROTEIN MIND HOMOLOG, CHLOROPLASTIC-RELATED"/>
    <property type="match status" value="1"/>
</dbReference>
<dbReference type="GO" id="GO:0051782">
    <property type="term" value="P:negative regulation of cell division"/>
    <property type="evidence" value="ECO:0007669"/>
    <property type="project" value="TreeGrafter"/>
</dbReference>
<proteinExistence type="predicted"/>